<feature type="transmembrane region" description="Helical" evidence="1">
    <location>
        <begin position="196"/>
        <end position="213"/>
    </location>
</feature>
<keyword evidence="4" id="KW-1185">Reference proteome</keyword>
<reference evidence="3" key="1">
    <citation type="submission" date="2022-11" db="EMBL/GenBank/DDBJ databases">
        <title>Parathalassolutuus dongxingensis gen. nov., sp. nov., a novel member of family Oceanospirillaceae isolated from a coastal shrimp pond in Guangxi, China.</title>
        <authorList>
            <person name="Chen H."/>
        </authorList>
    </citation>
    <scope>NUCLEOTIDE SEQUENCE</scope>
    <source>
        <strain evidence="3">G-43</strain>
    </source>
</reference>
<evidence type="ECO:0000256" key="1">
    <source>
        <dbReference type="SAM" id="Phobius"/>
    </source>
</evidence>
<dbReference type="EMBL" id="JAPNOA010000059">
    <property type="protein sequence ID" value="MCY0967351.1"/>
    <property type="molecule type" value="Genomic_DNA"/>
</dbReference>
<feature type="transmembrane region" description="Helical" evidence="1">
    <location>
        <begin position="165"/>
        <end position="184"/>
    </location>
</feature>
<keyword evidence="1" id="KW-0472">Membrane</keyword>
<feature type="domain" description="CWH43-like N-terminal" evidence="2">
    <location>
        <begin position="6"/>
        <end position="215"/>
    </location>
</feature>
<organism evidence="3 4">
    <name type="scientific">Parathalassolituus penaei</name>
    <dbReference type="NCBI Taxonomy" id="2997323"/>
    <lineage>
        <taxon>Bacteria</taxon>
        <taxon>Pseudomonadati</taxon>
        <taxon>Pseudomonadota</taxon>
        <taxon>Gammaproteobacteria</taxon>
        <taxon>Oceanospirillales</taxon>
        <taxon>Oceanospirillaceae</taxon>
        <taxon>Parathalassolituus</taxon>
    </lineage>
</organism>
<name>A0A9X3END9_9GAMM</name>
<feature type="transmembrane region" description="Helical" evidence="1">
    <location>
        <begin position="125"/>
        <end position="145"/>
    </location>
</feature>
<proteinExistence type="predicted"/>
<evidence type="ECO:0000313" key="3">
    <source>
        <dbReference type="EMBL" id="MCY0967351.1"/>
    </source>
</evidence>
<dbReference type="AlphaFoldDB" id="A0A9X3END9"/>
<dbReference type="RefSeq" id="WP_283175553.1">
    <property type="nucleotide sequence ID" value="NZ_JAPNOA010000059.1"/>
</dbReference>
<comment type="caution">
    <text evidence="3">The sequence shown here is derived from an EMBL/GenBank/DDBJ whole genome shotgun (WGS) entry which is preliminary data.</text>
</comment>
<feature type="transmembrane region" description="Helical" evidence="1">
    <location>
        <begin position="94"/>
        <end position="113"/>
    </location>
</feature>
<dbReference type="InterPro" id="IPR019402">
    <property type="entry name" value="CWH43_N"/>
</dbReference>
<feature type="transmembrane region" description="Helical" evidence="1">
    <location>
        <begin position="56"/>
        <end position="74"/>
    </location>
</feature>
<evidence type="ECO:0000259" key="2">
    <source>
        <dbReference type="Pfam" id="PF10277"/>
    </source>
</evidence>
<dbReference type="Pfam" id="PF10277">
    <property type="entry name" value="Frag1"/>
    <property type="match status" value="1"/>
</dbReference>
<sequence>MSLAQVLALGCFWISHLTFWITLVMGFYTGNTDVCLPYLTGCTSITATGIPDPQAFVFRGGLIAACVLFILWWYAMQAWLLQLAPQRPIMTVRYMVSVGVLSSVCLIVATAVLRPDKANLPWTLHTVGAALFFLISLLVQTRVTFWLRQLQKTGVDVGRSLKFKFVLVGKQWLWLLVMLALQIFGSDDQWKNVVEWWMALLIGLYYLSSYYDWQDFHLVDHSQTVVPPRIPD</sequence>
<keyword evidence="1" id="KW-0812">Transmembrane</keyword>
<gene>
    <name evidence="3" type="ORF">OUO13_19400</name>
</gene>
<dbReference type="Proteomes" id="UP001150830">
    <property type="component" value="Unassembled WGS sequence"/>
</dbReference>
<keyword evidence="1" id="KW-1133">Transmembrane helix</keyword>
<evidence type="ECO:0000313" key="4">
    <source>
        <dbReference type="Proteomes" id="UP001150830"/>
    </source>
</evidence>
<accession>A0A9X3END9</accession>
<protein>
    <recommendedName>
        <fullName evidence="2">CWH43-like N-terminal domain-containing protein</fullName>
    </recommendedName>
</protein>